<sequence length="257" mass="27181">MKVVLRTSTDGITFSGGETLMDQAGVPNLLVTSNGDTYAYYQDWANGNVMGVAIQRAGSKSWTRYKLHVSGFNIAPGGANGVDPSAIELSNGQIRVFWMQGSTNIYSATSEKGSGNGIIFKFDGKTALNGYAGKVFDPTVVRTNSGWAMWVDSEGTPIYATSKDGKSFTAQTGNPLFTNAKTFPWGAVRLKNGEIRVLASIQGPGGADGVILKSTDGGQSFVEVTRGTIPTGSGGDAGISFNPKTKLWLQLLGERMN</sequence>
<dbReference type="AlphaFoldDB" id="A0A6J6JC56"/>
<reference evidence="1" key="1">
    <citation type="submission" date="2020-05" db="EMBL/GenBank/DDBJ databases">
        <authorList>
            <person name="Chiriac C."/>
            <person name="Salcher M."/>
            <person name="Ghai R."/>
            <person name="Kavagutti S V."/>
        </authorList>
    </citation>
    <scope>NUCLEOTIDE SEQUENCE</scope>
</reference>
<dbReference type="SUPFAM" id="SSF75005">
    <property type="entry name" value="Arabinanase/levansucrase/invertase"/>
    <property type="match status" value="1"/>
</dbReference>
<dbReference type="Gene3D" id="2.115.10.20">
    <property type="entry name" value="Glycosyl hydrolase domain, family 43"/>
    <property type="match status" value="1"/>
</dbReference>
<gene>
    <name evidence="1" type="ORF">UFOPK2106_00471</name>
</gene>
<proteinExistence type="predicted"/>
<dbReference type="InterPro" id="IPR023296">
    <property type="entry name" value="Glyco_hydro_beta-prop_sf"/>
</dbReference>
<accession>A0A6J6JC56</accession>
<protein>
    <submittedName>
        <fullName evidence="1">Unannotated protein</fullName>
    </submittedName>
</protein>
<dbReference type="EMBL" id="CAEZVS010000049">
    <property type="protein sequence ID" value="CAB4634671.1"/>
    <property type="molecule type" value="Genomic_DNA"/>
</dbReference>
<evidence type="ECO:0000313" key="1">
    <source>
        <dbReference type="EMBL" id="CAB4634671.1"/>
    </source>
</evidence>
<name>A0A6J6JC56_9ZZZZ</name>
<organism evidence="1">
    <name type="scientific">freshwater metagenome</name>
    <dbReference type="NCBI Taxonomy" id="449393"/>
    <lineage>
        <taxon>unclassified sequences</taxon>
        <taxon>metagenomes</taxon>
        <taxon>ecological metagenomes</taxon>
    </lineage>
</organism>